<dbReference type="PANTHER" id="PTHR46401">
    <property type="entry name" value="GLYCOSYLTRANSFERASE WBBK-RELATED"/>
    <property type="match status" value="1"/>
</dbReference>
<sequence>MPKPIRVLIDGTPLLGNRTGIGRYTAALAEELASSSHVDMRAVAFTLRGWRALRRVLPHGVRARGIPSPAGLLRAAWLRAPYPPVELFAGLTDVVHGTNFVLPATFRACGVLTVHNLSFLDYPEELSRFDTTLPELVRVSAHRAGVICTPSTAVADLVVSRLGVPEDKVRVTPLGVDPAWFTARPPNPDLARRLNLPSEYLLYVGSAGPRKALDWLIKAHANTPSLPPLVLVGPGHTASGGRVRTTGYVSEADLRSVMAGASALALPSRDEGFGLPVIEAMACDVPVVCTDVPALREVSGGHAHLVPFGEIDAIAAALVEALEKPLTAGTISERRAHAATHTWRRCAELTVSAYRAAAGR</sequence>
<dbReference type="STRING" id="155974.SAMN04487818_105417"/>
<dbReference type="SUPFAM" id="SSF53756">
    <property type="entry name" value="UDP-Glycosyltransferase/glycogen phosphorylase"/>
    <property type="match status" value="1"/>
</dbReference>
<keyword evidence="1" id="KW-0328">Glycosyltransferase</keyword>
<dbReference type="EMBL" id="FOGI01000005">
    <property type="protein sequence ID" value="SER83358.1"/>
    <property type="molecule type" value="Genomic_DNA"/>
</dbReference>
<gene>
    <name evidence="4" type="ORF">SAMN04487818_105417</name>
</gene>
<dbReference type="PANTHER" id="PTHR46401:SF2">
    <property type="entry name" value="GLYCOSYLTRANSFERASE WBBK-RELATED"/>
    <property type="match status" value="1"/>
</dbReference>
<dbReference type="Pfam" id="PF13692">
    <property type="entry name" value="Glyco_trans_1_4"/>
    <property type="match status" value="1"/>
</dbReference>
<dbReference type="InterPro" id="IPR028098">
    <property type="entry name" value="Glyco_trans_4-like_N"/>
</dbReference>
<proteinExistence type="predicted"/>
<keyword evidence="5" id="KW-1185">Reference proteome</keyword>
<dbReference type="Pfam" id="PF13439">
    <property type="entry name" value="Glyco_transf_4"/>
    <property type="match status" value="1"/>
</dbReference>
<dbReference type="AlphaFoldDB" id="A0A1H9SEM8"/>
<evidence type="ECO:0000313" key="5">
    <source>
        <dbReference type="Proteomes" id="UP000199051"/>
    </source>
</evidence>
<feature type="domain" description="Glycosyltransferase subfamily 4-like N-terminal" evidence="3">
    <location>
        <begin position="20"/>
        <end position="179"/>
    </location>
</feature>
<dbReference type="GO" id="GO:0016757">
    <property type="term" value="F:glycosyltransferase activity"/>
    <property type="evidence" value="ECO:0007669"/>
    <property type="project" value="UniProtKB-KW"/>
</dbReference>
<dbReference type="GO" id="GO:0009103">
    <property type="term" value="P:lipopolysaccharide biosynthetic process"/>
    <property type="evidence" value="ECO:0007669"/>
    <property type="project" value="TreeGrafter"/>
</dbReference>
<evidence type="ECO:0000256" key="1">
    <source>
        <dbReference type="ARBA" id="ARBA00022676"/>
    </source>
</evidence>
<name>A0A1H9SEM8_9PSEU</name>
<evidence type="ECO:0000256" key="2">
    <source>
        <dbReference type="ARBA" id="ARBA00022679"/>
    </source>
</evidence>
<protein>
    <submittedName>
        <fullName evidence="4">Glycosyltransferase involved in cell wall bisynthesis</fullName>
    </submittedName>
</protein>
<dbReference type="Proteomes" id="UP000199051">
    <property type="component" value="Unassembled WGS sequence"/>
</dbReference>
<evidence type="ECO:0000259" key="3">
    <source>
        <dbReference type="Pfam" id="PF13439"/>
    </source>
</evidence>
<reference evidence="5" key="1">
    <citation type="submission" date="2016-10" db="EMBL/GenBank/DDBJ databases">
        <authorList>
            <person name="Varghese N."/>
            <person name="Submissions S."/>
        </authorList>
    </citation>
    <scope>NUCLEOTIDE SEQUENCE [LARGE SCALE GENOMIC DNA]</scope>
    <source>
        <strain evidence="5">DSM 44260</strain>
    </source>
</reference>
<evidence type="ECO:0000313" key="4">
    <source>
        <dbReference type="EMBL" id="SER83358.1"/>
    </source>
</evidence>
<accession>A0A1H9SEM8</accession>
<dbReference type="RefSeq" id="WP_177215563.1">
    <property type="nucleotide sequence ID" value="NZ_FOGI01000005.1"/>
</dbReference>
<keyword evidence="2 4" id="KW-0808">Transferase</keyword>
<dbReference type="CDD" id="cd03809">
    <property type="entry name" value="GT4_MtfB-like"/>
    <property type="match status" value="1"/>
</dbReference>
<dbReference type="Gene3D" id="3.40.50.2000">
    <property type="entry name" value="Glycogen Phosphorylase B"/>
    <property type="match status" value="2"/>
</dbReference>
<organism evidence="4 5">
    <name type="scientific">Actinokineospora terrae</name>
    <dbReference type="NCBI Taxonomy" id="155974"/>
    <lineage>
        <taxon>Bacteria</taxon>
        <taxon>Bacillati</taxon>
        <taxon>Actinomycetota</taxon>
        <taxon>Actinomycetes</taxon>
        <taxon>Pseudonocardiales</taxon>
        <taxon>Pseudonocardiaceae</taxon>
        <taxon>Actinokineospora</taxon>
    </lineage>
</organism>